<comment type="function">
    <text evidence="6">SbcCD cleaves DNA hairpin structures. These structures can inhibit DNA replication and are intermediates in certain DNA recombination reactions. The complex acts as a 3'-&gt;5' double strand exonuclease that can open hairpins. It also has a 5' single-strand endonuclease activity.</text>
</comment>
<evidence type="ECO:0000256" key="6">
    <source>
        <dbReference type="RuleBase" id="RU363069"/>
    </source>
</evidence>
<evidence type="ECO:0000256" key="4">
    <source>
        <dbReference type="ARBA" id="ARBA00022801"/>
    </source>
</evidence>
<feature type="domain" description="Calcineurin-like phosphoesterase" evidence="7">
    <location>
        <begin position="1"/>
        <end position="233"/>
    </location>
</feature>
<dbReference type="GO" id="GO:0008408">
    <property type="term" value="F:3'-5' exonuclease activity"/>
    <property type="evidence" value="ECO:0007669"/>
    <property type="project" value="InterPro"/>
</dbReference>
<dbReference type="Pfam" id="PF00149">
    <property type="entry name" value="Metallophos"/>
    <property type="match status" value="1"/>
</dbReference>
<dbReference type="RefSeq" id="WP_168697139.1">
    <property type="nucleotide sequence ID" value="NZ_CP051206.1"/>
</dbReference>
<dbReference type="GO" id="GO:0004519">
    <property type="term" value="F:endonuclease activity"/>
    <property type="evidence" value="ECO:0007669"/>
    <property type="project" value="UniProtKB-KW"/>
</dbReference>
<dbReference type="InterPro" id="IPR004843">
    <property type="entry name" value="Calcineurin-like_PHP"/>
</dbReference>
<evidence type="ECO:0000313" key="8">
    <source>
        <dbReference type="EMBL" id="QJB46620.1"/>
    </source>
</evidence>
<dbReference type="InterPro" id="IPR041796">
    <property type="entry name" value="Mre11_N"/>
</dbReference>
<dbReference type="PANTHER" id="PTHR30337:SF0">
    <property type="entry name" value="NUCLEASE SBCCD SUBUNIT D"/>
    <property type="match status" value="1"/>
</dbReference>
<dbReference type="PANTHER" id="PTHR30337">
    <property type="entry name" value="COMPONENT OF ATP-DEPENDENT DSDNA EXONUCLEASE"/>
    <property type="match status" value="1"/>
</dbReference>
<proteinExistence type="inferred from homology"/>
<keyword evidence="6" id="KW-0255">Endonuclease</keyword>
<sequence>MKILHLSDIHIGSGFCHGRVNPATGLNTRLEDFVKTLSLCIDRAIANHVDLVLFGGDAFPNATPAPYVQEAFANQFRRLVDADIPTVLLVGNHDQHSQGLGGASLNIYRTLGVPGFVVGDTLTTHRISTRSGDVQIITLPWLTRSTLMTRQETQGSSLAEVNQLLTDRLEVVIEGEIRRLDPDLPTVLLAHLMADNATLGAERLLAVGKGFTLPLSLLTRPCFDYVALGHVHKHQNLNKSNDPPVIYPGSIERVDFSEEKEDKGYVMIDLEKGKADWEFCPLPVRTFRTIEIDLSKQDDPQKVLLKGIAKYDIQDNVVRLIYKLKSEQLDLIDNSSLHQALSVAHTYTIQAELVSQLAKPRIPELSASSSIDPMSALKTYLNNREDLQEIMPSMLEAAHNLLADDEGILLVPQGGIKN</sequence>
<protein>
    <recommendedName>
        <fullName evidence="2 6">Nuclease SbcCD subunit D</fullName>
    </recommendedName>
</protein>
<dbReference type="EMBL" id="CP051206">
    <property type="protein sequence ID" value="QJB46620.1"/>
    <property type="molecule type" value="Genomic_DNA"/>
</dbReference>
<dbReference type="Proteomes" id="UP000502433">
    <property type="component" value="Chromosome"/>
</dbReference>
<evidence type="ECO:0000256" key="2">
    <source>
        <dbReference type="ARBA" id="ARBA00013365"/>
    </source>
</evidence>
<accession>A0A6H2C5P5</accession>
<comment type="similarity">
    <text evidence="1 6">Belongs to the SbcD family.</text>
</comment>
<evidence type="ECO:0000259" key="7">
    <source>
        <dbReference type="Pfam" id="PF00149"/>
    </source>
</evidence>
<dbReference type="CDD" id="cd00840">
    <property type="entry name" value="MPP_Mre11_N"/>
    <property type="match status" value="1"/>
</dbReference>
<keyword evidence="4 6" id="KW-0378">Hydrolase</keyword>
<organism evidence="8 9">
    <name type="scientific">Dolichospermum flos-aquae CCAP 1403/13F</name>
    <dbReference type="NCBI Taxonomy" id="315271"/>
    <lineage>
        <taxon>Bacteria</taxon>
        <taxon>Bacillati</taxon>
        <taxon>Cyanobacteriota</taxon>
        <taxon>Cyanophyceae</taxon>
        <taxon>Nostocales</taxon>
        <taxon>Aphanizomenonaceae</taxon>
        <taxon>Dolichospermum</taxon>
    </lineage>
</organism>
<keyword evidence="3 6" id="KW-0540">Nuclease</keyword>
<dbReference type="InterPro" id="IPR004593">
    <property type="entry name" value="SbcD"/>
</dbReference>
<dbReference type="Gene3D" id="3.60.21.10">
    <property type="match status" value="1"/>
</dbReference>
<reference evidence="8 9" key="2">
    <citation type="submission" date="2020-04" db="EMBL/GenBank/DDBJ databases">
        <authorList>
            <person name="Fomenkov A."/>
            <person name="Anton B.P."/>
            <person name="Roberts R.J."/>
        </authorList>
    </citation>
    <scope>NUCLEOTIDE SEQUENCE [LARGE SCALE GENOMIC DNA]</scope>
    <source>
        <strain evidence="8 9">CCAP 1403/13f</strain>
    </source>
</reference>
<dbReference type="InterPro" id="IPR050535">
    <property type="entry name" value="DNA_Repair-Maintenance_Comp"/>
</dbReference>
<dbReference type="InterPro" id="IPR029052">
    <property type="entry name" value="Metallo-depent_PP-like"/>
</dbReference>
<gene>
    <name evidence="6" type="primary">sbcD</name>
    <name evidence="8" type="ORF">HGD76_22970</name>
</gene>
<evidence type="ECO:0000256" key="1">
    <source>
        <dbReference type="ARBA" id="ARBA00010555"/>
    </source>
</evidence>
<dbReference type="AlphaFoldDB" id="A0A6H2C5P5"/>
<keyword evidence="6" id="KW-0235">DNA replication</keyword>
<evidence type="ECO:0000256" key="3">
    <source>
        <dbReference type="ARBA" id="ARBA00022722"/>
    </source>
</evidence>
<comment type="subunit">
    <text evidence="6">Heterodimer of SbcC and SbcD.</text>
</comment>
<name>A0A6H2C5P5_DOLFA</name>
<keyword evidence="5 6" id="KW-0269">Exonuclease</keyword>
<evidence type="ECO:0000256" key="5">
    <source>
        <dbReference type="ARBA" id="ARBA00022839"/>
    </source>
</evidence>
<dbReference type="GO" id="GO:0006260">
    <property type="term" value="P:DNA replication"/>
    <property type="evidence" value="ECO:0007669"/>
    <property type="project" value="UniProtKB-KW"/>
</dbReference>
<evidence type="ECO:0000313" key="9">
    <source>
        <dbReference type="Proteomes" id="UP000502433"/>
    </source>
</evidence>
<dbReference type="NCBIfam" id="TIGR00619">
    <property type="entry name" value="sbcd"/>
    <property type="match status" value="1"/>
</dbReference>
<dbReference type="SUPFAM" id="SSF56300">
    <property type="entry name" value="Metallo-dependent phosphatases"/>
    <property type="match status" value="1"/>
</dbReference>
<keyword evidence="6" id="KW-0233">DNA recombination</keyword>
<dbReference type="GO" id="GO:0006310">
    <property type="term" value="P:DNA recombination"/>
    <property type="evidence" value="ECO:0007669"/>
    <property type="project" value="UniProtKB-KW"/>
</dbReference>
<reference evidence="8 9" key="1">
    <citation type="submission" date="2020-04" db="EMBL/GenBank/DDBJ databases">
        <title>Genome-Wide Identification of 5-Methylcytosine Sites in Bacterial Genomes By High-Throughput Sequencing of MspJI Restriction Fragments.</title>
        <authorList>
            <person name="Wu V."/>
        </authorList>
    </citation>
    <scope>NUCLEOTIDE SEQUENCE [LARGE SCALE GENOMIC DNA]</scope>
    <source>
        <strain evidence="8 9">CCAP 1403/13f</strain>
    </source>
</reference>
<dbReference type="KEGG" id="dfs:HGD76_22970"/>